<evidence type="ECO:0000256" key="1">
    <source>
        <dbReference type="ARBA" id="ARBA00022801"/>
    </source>
</evidence>
<dbReference type="Pfam" id="PF00561">
    <property type="entry name" value="Abhydrolase_1"/>
    <property type="match status" value="1"/>
</dbReference>
<dbReference type="InterPro" id="IPR029058">
    <property type="entry name" value="AB_hydrolase_fold"/>
</dbReference>
<keyword evidence="1" id="KW-0378">Hydrolase</keyword>
<protein>
    <submittedName>
        <fullName evidence="4">Alpha/beta-hydrolase</fullName>
    </submittedName>
</protein>
<evidence type="ECO:0000313" key="4">
    <source>
        <dbReference type="EMBL" id="KAF2423123.1"/>
    </source>
</evidence>
<keyword evidence="5" id="KW-1185">Reference proteome</keyword>
<evidence type="ECO:0000259" key="3">
    <source>
        <dbReference type="Pfam" id="PF00561"/>
    </source>
</evidence>
<accession>A0A9P4NIN3</accession>
<proteinExistence type="inferred from homology"/>
<dbReference type="SUPFAM" id="SSF53474">
    <property type="entry name" value="alpha/beta-Hydrolases"/>
    <property type="match status" value="1"/>
</dbReference>
<gene>
    <name evidence="4" type="ORF">EJ08DRAFT_701390</name>
</gene>
<comment type="similarity">
    <text evidence="2">Belongs to the AB hydrolase superfamily. Epoxide hydrolase family.</text>
</comment>
<organism evidence="4 5">
    <name type="scientific">Tothia fuscella</name>
    <dbReference type="NCBI Taxonomy" id="1048955"/>
    <lineage>
        <taxon>Eukaryota</taxon>
        <taxon>Fungi</taxon>
        <taxon>Dikarya</taxon>
        <taxon>Ascomycota</taxon>
        <taxon>Pezizomycotina</taxon>
        <taxon>Dothideomycetes</taxon>
        <taxon>Pleosporomycetidae</taxon>
        <taxon>Venturiales</taxon>
        <taxon>Cylindrosympodiaceae</taxon>
        <taxon>Tothia</taxon>
    </lineage>
</organism>
<dbReference type="InterPro" id="IPR000639">
    <property type="entry name" value="Epox_hydrolase-like"/>
</dbReference>
<dbReference type="PANTHER" id="PTHR43329">
    <property type="entry name" value="EPOXIDE HYDROLASE"/>
    <property type="match status" value="1"/>
</dbReference>
<evidence type="ECO:0000313" key="5">
    <source>
        <dbReference type="Proteomes" id="UP000800235"/>
    </source>
</evidence>
<reference evidence="4" key="1">
    <citation type="journal article" date="2020" name="Stud. Mycol.">
        <title>101 Dothideomycetes genomes: a test case for predicting lifestyles and emergence of pathogens.</title>
        <authorList>
            <person name="Haridas S."/>
            <person name="Albert R."/>
            <person name="Binder M."/>
            <person name="Bloem J."/>
            <person name="Labutti K."/>
            <person name="Salamov A."/>
            <person name="Andreopoulos B."/>
            <person name="Baker S."/>
            <person name="Barry K."/>
            <person name="Bills G."/>
            <person name="Bluhm B."/>
            <person name="Cannon C."/>
            <person name="Castanera R."/>
            <person name="Culley D."/>
            <person name="Daum C."/>
            <person name="Ezra D."/>
            <person name="Gonzalez J."/>
            <person name="Henrissat B."/>
            <person name="Kuo A."/>
            <person name="Liang C."/>
            <person name="Lipzen A."/>
            <person name="Lutzoni F."/>
            <person name="Magnuson J."/>
            <person name="Mondo S."/>
            <person name="Nolan M."/>
            <person name="Ohm R."/>
            <person name="Pangilinan J."/>
            <person name="Park H.-J."/>
            <person name="Ramirez L."/>
            <person name="Alfaro M."/>
            <person name="Sun H."/>
            <person name="Tritt A."/>
            <person name="Yoshinaga Y."/>
            <person name="Zwiers L.-H."/>
            <person name="Turgeon B."/>
            <person name="Goodwin S."/>
            <person name="Spatafora J."/>
            <person name="Crous P."/>
            <person name="Grigoriev I."/>
        </authorList>
    </citation>
    <scope>NUCLEOTIDE SEQUENCE</scope>
    <source>
        <strain evidence="4">CBS 130266</strain>
    </source>
</reference>
<dbReference type="OrthoDB" id="408373at2759"/>
<dbReference type="Proteomes" id="UP000800235">
    <property type="component" value="Unassembled WGS sequence"/>
</dbReference>
<dbReference type="Gene3D" id="3.40.50.1820">
    <property type="entry name" value="alpha/beta hydrolase"/>
    <property type="match status" value="1"/>
</dbReference>
<dbReference type="PRINTS" id="PR00412">
    <property type="entry name" value="EPOXHYDRLASE"/>
</dbReference>
<dbReference type="AlphaFoldDB" id="A0A9P4NIN3"/>
<feature type="domain" description="AB hydrolase-1" evidence="3">
    <location>
        <begin position="41"/>
        <end position="316"/>
    </location>
</feature>
<sequence>MAVNPIDPVSDERVSHKTASVNGKTYHYILGVPKDGSWKATVFLVHGWPDISAGWRYQIPVLLDLGCRVVAMDMMGYGRTDAPKVPPNSISFYGFKRASDDIAELARQLGAKHIILGGHDWGGMVVWRCAGWHPELISHLFAVCTPYQAPSKRYISTEDLVNGPVPQFGYQLHLASGEVEKAINTPQGFRQFLNGMYGGRGPNGETTFSPEKGVLFDNLSKVGKTKLMTDKEMDYYVDQYSRSGLHGPLNWYRTRKVNFEEENDLHKQTIDIPTLFIQATRDSVLKPEMAAGMERLVTSLTKREVVAAHWALWEKPEECNNHIREWFEQVVFGSKSKL</sequence>
<dbReference type="EMBL" id="MU007085">
    <property type="protein sequence ID" value="KAF2423123.1"/>
    <property type="molecule type" value="Genomic_DNA"/>
</dbReference>
<dbReference type="GO" id="GO:0016787">
    <property type="term" value="F:hydrolase activity"/>
    <property type="evidence" value="ECO:0007669"/>
    <property type="project" value="UniProtKB-KW"/>
</dbReference>
<evidence type="ECO:0000256" key="2">
    <source>
        <dbReference type="ARBA" id="ARBA00038334"/>
    </source>
</evidence>
<dbReference type="InterPro" id="IPR000073">
    <property type="entry name" value="AB_hydrolase_1"/>
</dbReference>
<comment type="caution">
    <text evidence="4">The sequence shown here is derived from an EMBL/GenBank/DDBJ whole genome shotgun (WGS) entry which is preliminary data.</text>
</comment>
<name>A0A9P4NIN3_9PEZI</name>